<name>A0A8S3UYT3_MYTED</name>
<comment type="caution">
    <text evidence="4">The sequence shown here is derived from an EMBL/GenBank/DDBJ whole genome shotgun (WGS) entry which is preliminary data.</text>
</comment>
<reference evidence="4" key="1">
    <citation type="submission" date="2021-03" db="EMBL/GenBank/DDBJ databases">
        <authorList>
            <person name="Bekaert M."/>
        </authorList>
    </citation>
    <scope>NUCLEOTIDE SEQUENCE</scope>
</reference>
<evidence type="ECO:0008006" key="6">
    <source>
        <dbReference type="Google" id="ProtNLM"/>
    </source>
</evidence>
<dbReference type="InterPro" id="IPR000315">
    <property type="entry name" value="Znf_B-box"/>
</dbReference>
<dbReference type="InterPro" id="IPR017896">
    <property type="entry name" value="4Fe4S_Fe-S-bd"/>
</dbReference>
<dbReference type="OrthoDB" id="6119531at2759"/>
<dbReference type="PROSITE" id="PS50119">
    <property type="entry name" value="ZF_BBOX"/>
    <property type="match status" value="1"/>
</dbReference>
<dbReference type="EMBL" id="CAJPWZ010003046">
    <property type="protein sequence ID" value="CAG2250266.1"/>
    <property type="molecule type" value="Genomic_DNA"/>
</dbReference>
<feature type="domain" description="B box-type" evidence="2">
    <location>
        <begin position="24"/>
        <end position="65"/>
    </location>
</feature>
<dbReference type="Gene3D" id="3.30.160.60">
    <property type="entry name" value="Classic Zinc Finger"/>
    <property type="match status" value="1"/>
</dbReference>
<keyword evidence="1" id="KW-0479">Metal-binding</keyword>
<organism evidence="4 5">
    <name type="scientific">Mytilus edulis</name>
    <name type="common">Blue mussel</name>
    <dbReference type="NCBI Taxonomy" id="6550"/>
    <lineage>
        <taxon>Eukaryota</taxon>
        <taxon>Metazoa</taxon>
        <taxon>Spiralia</taxon>
        <taxon>Lophotrochozoa</taxon>
        <taxon>Mollusca</taxon>
        <taxon>Bivalvia</taxon>
        <taxon>Autobranchia</taxon>
        <taxon>Pteriomorphia</taxon>
        <taxon>Mytilida</taxon>
        <taxon>Mytiloidea</taxon>
        <taxon>Mytilidae</taxon>
        <taxon>Mytilinae</taxon>
        <taxon>Mytilus</taxon>
    </lineage>
</organism>
<gene>
    <name evidence="4" type="ORF">MEDL_61960</name>
</gene>
<proteinExistence type="predicted"/>
<evidence type="ECO:0000259" key="2">
    <source>
        <dbReference type="PROSITE" id="PS50119"/>
    </source>
</evidence>
<accession>A0A8S3UYT3</accession>
<dbReference type="PROSITE" id="PS51379">
    <property type="entry name" value="4FE4S_FER_2"/>
    <property type="match status" value="1"/>
</dbReference>
<keyword evidence="5" id="KW-1185">Reference proteome</keyword>
<dbReference type="AlphaFoldDB" id="A0A8S3UYT3"/>
<dbReference type="Pfam" id="PF00643">
    <property type="entry name" value="zf-B_box"/>
    <property type="match status" value="1"/>
</dbReference>
<keyword evidence="1" id="KW-0862">Zinc</keyword>
<dbReference type="GO" id="GO:0008270">
    <property type="term" value="F:zinc ion binding"/>
    <property type="evidence" value="ECO:0007669"/>
    <property type="project" value="UniProtKB-KW"/>
</dbReference>
<evidence type="ECO:0000256" key="1">
    <source>
        <dbReference type="PROSITE-ProRule" id="PRU00024"/>
    </source>
</evidence>
<evidence type="ECO:0000313" key="5">
    <source>
        <dbReference type="Proteomes" id="UP000683360"/>
    </source>
</evidence>
<dbReference type="Proteomes" id="UP000683360">
    <property type="component" value="Unassembled WGS sequence"/>
</dbReference>
<dbReference type="SUPFAM" id="SSF57845">
    <property type="entry name" value="B-box zinc-binding domain"/>
    <property type="match status" value="1"/>
</dbReference>
<feature type="domain" description="4Fe-4S ferredoxin-type" evidence="3">
    <location>
        <begin position="29"/>
        <end position="58"/>
    </location>
</feature>
<keyword evidence="1" id="KW-0863">Zinc-finger</keyword>
<protein>
    <recommendedName>
        <fullName evidence="6">B box-type domain-containing protein</fullName>
    </recommendedName>
</protein>
<evidence type="ECO:0000313" key="4">
    <source>
        <dbReference type="EMBL" id="CAG2250266.1"/>
    </source>
</evidence>
<evidence type="ECO:0000259" key="3">
    <source>
        <dbReference type="PROSITE" id="PS51379"/>
    </source>
</evidence>
<sequence>MADMHHVVEIKSIGTNNPELFQKPNRAKCKTHISQDYCIFCQTCDELVCPSCLTKSHQKHDLREIVEIFAGDVNSLRRCNTELKSRFLDVYEEQLEKIEKMKVHNMDHLQMVKSKLEKQESKVMSDLKSFKQTILNHLENKSYEKLTVMSTAKTTIQQNIEDITNKFDTNTIVAKTNDIENVHKTAQNAKKWISTAPEPESIDLKLLKNCRTFFQNLSM</sequence>